<dbReference type="EMBL" id="BGPR01000542">
    <property type="protein sequence ID" value="GBM25642.1"/>
    <property type="molecule type" value="Genomic_DNA"/>
</dbReference>
<name>A0A4Y2E949_ARAVE</name>
<evidence type="ECO:0000313" key="1">
    <source>
        <dbReference type="EMBL" id="GBM25642.1"/>
    </source>
</evidence>
<gene>
    <name evidence="1" type="ORF">AVEN_82758_1</name>
</gene>
<proteinExistence type="predicted"/>
<organism evidence="1 2">
    <name type="scientific">Araneus ventricosus</name>
    <name type="common">Orbweaver spider</name>
    <name type="synonym">Epeira ventricosa</name>
    <dbReference type="NCBI Taxonomy" id="182803"/>
    <lineage>
        <taxon>Eukaryota</taxon>
        <taxon>Metazoa</taxon>
        <taxon>Ecdysozoa</taxon>
        <taxon>Arthropoda</taxon>
        <taxon>Chelicerata</taxon>
        <taxon>Arachnida</taxon>
        <taxon>Araneae</taxon>
        <taxon>Araneomorphae</taxon>
        <taxon>Entelegynae</taxon>
        <taxon>Araneoidea</taxon>
        <taxon>Araneidae</taxon>
        <taxon>Araneus</taxon>
    </lineage>
</organism>
<accession>A0A4Y2E949</accession>
<dbReference type="Proteomes" id="UP000499080">
    <property type="component" value="Unassembled WGS sequence"/>
</dbReference>
<dbReference type="AlphaFoldDB" id="A0A4Y2E949"/>
<keyword evidence="2" id="KW-1185">Reference proteome</keyword>
<protein>
    <submittedName>
        <fullName evidence="1">Uncharacterized protein</fullName>
    </submittedName>
</protein>
<sequence>MPQEDLKLPPSGKLRQNIDLSFQCFPLFFLEKTEQSWCGEEAWREGCKLRRRRRPRHLTAVQIYEVLPKIARGCGSLEARSRIRHQRVAGSKPDSTEDPPCMVPAARQIIRSGQTFSRLCGADVWRGGCQA</sequence>
<comment type="caution">
    <text evidence="1">The sequence shown here is derived from an EMBL/GenBank/DDBJ whole genome shotgun (WGS) entry which is preliminary data.</text>
</comment>
<reference evidence="1 2" key="1">
    <citation type="journal article" date="2019" name="Sci. Rep.">
        <title>Orb-weaving spider Araneus ventricosus genome elucidates the spidroin gene catalogue.</title>
        <authorList>
            <person name="Kono N."/>
            <person name="Nakamura H."/>
            <person name="Ohtoshi R."/>
            <person name="Moran D.A.P."/>
            <person name="Shinohara A."/>
            <person name="Yoshida Y."/>
            <person name="Fujiwara M."/>
            <person name="Mori M."/>
            <person name="Tomita M."/>
            <person name="Arakawa K."/>
        </authorList>
    </citation>
    <scope>NUCLEOTIDE SEQUENCE [LARGE SCALE GENOMIC DNA]</scope>
</reference>
<evidence type="ECO:0000313" key="2">
    <source>
        <dbReference type="Proteomes" id="UP000499080"/>
    </source>
</evidence>